<dbReference type="Gene3D" id="3.10.100.10">
    <property type="entry name" value="Mannose-Binding Protein A, subunit A"/>
    <property type="match status" value="1"/>
</dbReference>
<dbReference type="GO" id="GO:0046872">
    <property type="term" value="F:metal ion binding"/>
    <property type="evidence" value="ECO:0007669"/>
    <property type="project" value="UniProtKB-KW"/>
</dbReference>
<dbReference type="SMART" id="SM00034">
    <property type="entry name" value="CLECT"/>
    <property type="match status" value="1"/>
</dbReference>
<dbReference type="STRING" id="48701.ENSPMEP00000034485"/>
<evidence type="ECO:0000256" key="2">
    <source>
        <dbReference type="ARBA" id="ARBA00022837"/>
    </source>
</evidence>
<dbReference type="Pfam" id="PF22633">
    <property type="entry name" value="F5_F8_type_C_2"/>
    <property type="match status" value="1"/>
</dbReference>
<keyword evidence="6" id="KW-1185">Reference proteome</keyword>
<proteinExistence type="predicted"/>
<accession>A0A3B3Z5G4</accession>
<organism evidence="5 6">
    <name type="scientific">Poecilia mexicana</name>
    <dbReference type="NCBI Taxonomy" id="48701"/>
    <lineage>
        <taxon>Eukaryota</taxon>
        <taxon>Metazoa</taxon>
        <taxon>Chordata</taxon>
        <taxon>Craniata</taxon>
        <taxon>Vertebrata</taxon>
        <taxon>Euteleostomi</taxon>
        <taxon>Actinopterygii</taxon>
        <taxon>Neopterygii</taxon>
        <taxon>Teleostei</taxon>
        <taxon>Neoteleostei</taxon>
        <taxon>Acanthomorphata</taxon>
        <taxon>Ovalentaria</taxon>
        <taxon>Atherinomorphae</taxon>
        <taxon>Cyprinodontiformes</taxon>
        <taxon>Poeciliidae</taxon>
        <taxon>Poeciliinae</taxon>
        <taxon>Poecilia</taxon>
    </lineage>
</organism>
<dbReference type="SUPFAM" id="SSF49785">
    <property type="entry name" value="Galactose-binding domain-like"/>
    <property type="match status" value="1"/>
</dbReference>
<dbReference type="SUPFAM" id="SSF56436">
    <property type="entry name" value="C-type lectin-like"/>
    <property type="match status" value="1"/>
</dbReference>
<dbReference type="InterPro" id="IPR016186">
    <property type="entry name" value="C-type_lectin-like/link_sf"/>
</dbReference>
<name>A0A3B3Z5G4_9TELE</name>
<dbReference type="Proteomes" id="UP000261480">
    <property type="component" value="Unplaced"/>
</dbReference>
<keyword evidence="1" id="KW-0479">Metal-binding</keyword>
<dbReference type="PANTHER" id="PTHR45784">
    <property type="entry name" value="C-TYPE LECTIN DOMAIN FAMILY 20 MEMBER A-RELATED"/>
    <property type="match status" value="1"/>
</dbReference>
<evidence type="ECO:0000256" key="1">
    <source>
        <dbReference type="ARBA" id="ARBA00022723"/>
    </source>
</evidence>
<evidence type="ECO:0000256" key="3">
    <source>
        <dbReference type="ARBA" id="ARBA00023157"/>
    </source>
</evidence>
<keyword evidence="3" id="KW-1015">Disulfide bond</keyword>
<sequence>RCPSRRQVGPNVFTGRRYTVLDILKFYNQIISFSSVAQCNTQILDLTNSKSSQSSTYLSDEYSSAKAIDGNRSTCSNTEELPDSWWSVDLQGVYNISCISIYNKIASHADIHGVKIYIGNFPQNNSINNKLVYNITDFKEEQNNLYSFGPALGRYVTIMPKTPLVLCEVNIAGNKIESPFKLIDQNKTWEEALYYCRDNHGDLASILDEQMQTFAELEAEKANSLFMWIGLHYTCTLDFWFWVDDNVVEFNRWESDDYEESCDMSGAMKTQGNHRWFSKSDDEEFNFICAS</sequence>
<keyword evidence="2" id="KW-0106">Calcium</keyword>
<reference evidence="5" key="1">
    <citation type="submission" date="2025-08" db="UniProtKB">
        <authorList>
            <consortium name="Ensembl"/>
        </authorList>
    </citation>
    <scope>IDENTIFICATION</scope>
</reference>
<reference evidence="5" key="2">
    <citation type="submission" date="2025-09" db="UniProtKB">
        <authorList>
            <consortium name="Ensembl"/>
        </authorList>
    </citation>
    <scope>IDENTIFICATION</scope>
</reference>
<dbReference type="AlphaFoldDB" id="A0A3B3Z5G4"/>
<evidence type="ECO:0000313" key="5">
    <source>
        <dbReference type="Ensembl" id="ENSPMEP00000034485.1"/>
    </source>
</evidence>
<feature type="domain" description="C-type lectin" evidence="4">
    <location>
        <begin position="180"/>
        <end position="290"/>
    </location>
</feature>
<dbReference type="Gene3D" id="2.60.120.260">
    <property type="entry name" value="Galactose-binding domain-like"/>
    <property type="match status" value="1"/>
</dbReference>
<evidence type="ECO:0000259" key="4">
    <source>
        <dbReference type="PROSITE" id="PS50041"/>
    </source>
</evidence>
<dbReference type="PROSITE" id="PS50041">
    <property type="entry name" value="C_TYPE_LECTIN_2"/>
    <property type="match status" value="1"/>
</dbReference>
<protein>
    <recommendedName>
        <fullName evidence="4">C-type lectin domain-containing protein</fullName>
    </recommendedName>
</protein>
<dbReference type="CDD" id="cd00037">
    <property type="entry name" value="CLECT"/>
    <property type="match status" value="1"/>
</dbReference>
<dbReference type="Ensembl" id="ENSPMET00000030242.1">
    <property type="protein sequence ID" value="ENSPMEP00000034485.1"/>
    <property type="gene ID" value="ENSPMEG00000023728.1"/>
</dbReference>
<dbReference type="PANTHER" id="PTHR45784:SF3">
    <property type="entry name" value="C-TYPE LECTIN DOMAIN FAMILY 4 MEMBER K-LIKE-RELATED"/>
    <property type="match status" value="1"/>
</dbReference>
<dbReference type="InterPro" id="IPR006585">
    <property type="entry name" value="FTP1"/>
</dbReference>
<dbReference type="InterPro" id="IPR016187">
    <property type="entry name" value="CTDL_fold"/>
</dbReference>
<dbReference type="InterPro" id="IPR008979">
    <property type="entry name" value="Galactose-bd-like_sf"/>
</dbReference>
<dbReference type="SMART" id="SM00607">
    <property type="entry name" value="FTP"/>
    <property type="match status" value="1"/>
</dbReference>
<dbReference type="Pfam" id="PF00059">
    <property type="entry name" value="Lectin_C"/>
    <property type="match status" value="1"/>
</dbReference>
<evidence type="ECO:0000313" key="6">
    <source>
        <dbReference type="Proteomes" id="UP000261480"/>
    </source>
</evidence>
<dbReference type="InterPro" id="IPR001304">
    <property type="entry name" value="C-type_lectin-like"/>
</dbReference>